<reference evidence="4 5" key="1">
    <citation type="journal article" date="2016" name="Antonie Van Leeuwenhoek">
        <title>Photobacterium sanguinicancri sp. nov. isolated from marine animals.</title>
        <authorList>
            <person name="Gomez-Gil B."/>
            <person name="Roque A."/>
            <person name="Rotllant G."/>
            <person name="Romalde J.L."/>
            <person name="Doce A."/>
            <person name="Eggermont M."/>
            <person name="Defoirdt T."/>
        </authorList>
    </citation>
    <scope>NUCLEOTIDE SEQUENCE [LARGE SCALE GENOMIC DNA]</scope>
    <source>
        <strain evidence="4 5">CAIM 1827</strain>
    </source>
</reference>
<dbReference type="PIRSF" id="PIRSF029218">
    <property type="entry name" value="ParE"/>
    <property type="match status" value="1"/>
</dbReference>
<proteinExistence type="inferred from homology"/>
<sequence length="94" mass="10937">MYKLSNKAAGDFGGIYEYTFLNFGEAQADTYTDEMENCLNALADAPFIGRDCSDLKQGIRRHDHQHHAIFYRVRDCDIFIVRILHQQMNPMLHL</sequence>
<dbReference type="InterPro" id="IPR051803">
    <property type="entry name" value="TA_system_RelE-like_toxin"/>
</dbReference>
<evidence type="ECO:0000256" key="1">
    <source>
        <dbReference type="ARBA" id="ARBA00006226"/>
    </source>
</evidence>
<comment type="caution">
    <text evidence="4">The sequence shown here is derived from an EMBL/GenBank/DDBJ whole genome shotgun (WGS) entry which is preliminary data.</text>
</comment>
<dbReference type="EMBL" id="NOIF01000178">
    <property type="protein sequence ID" value="OZS42179.1"/>
    <property type="molecule type" value="Genomic_DNA"/>
</dbReference>
<dbReference type="InterPro" id="IPR007712">
    <property type="entry name" value="RelE/ParE_toxin"/>
</dbReference>
<evidence type="ECO:0000256" key="2">
    <source>
        <dbReference type="ARBA" id="ARBA00022649"/>
    </source>
</evidence>
<dbReference type="Proteomes" id="UP000215999">
    <property type="component" value="Unassembled WGS sequence"/>
</dbReference>
<dbReference type="RefSeq" id="WP_062692923.1">
    <property type="nucleotide sequence ID" value="NZ_JAKJUC010000037.1"/>
</dbReference>
<dbReference type="PANTHER" id="PTHR33755:SF3">
    <property type="entry name" value="TOXIN"/>
    <property type="match status" value="1"/>
</dbReference>
<evidence type="ECO:0000256" key="3">
    <source>
        <dbReference type="PIRNR" id="PIRNR029218"/>
    </source>
</evidence>
<dbReference type="Pfam" id="PF05016">
    <property type="entry name" value="ParE_toxin"/>
    <property type="match status" value="1"/>
</dbReference>
<organism evidence="4 5">
    <name type="scientific">Photobacterium sanguinicancri</name>
    <dbReference type="NCBI Taxonomy" id="875932"/>
    <lineage>
        <taxon>Bacteria</taxon>
        <taxon>Pseudomonadati</taxon>
        <taxon>Pseudomonadota</taxon>
        <taxon>Gammaproteobacteria</taxon>
        <taxon>Vibrionales</taxon>
        <taxon>Vibrionaceae</taxon>
        <taxon>Photobacterium</taxon>
    </lineage>
</organism>
<gene>
    <name evidence="4" type="ORF">ASV53_19795</name>
</gene>
<evidence type="ECO:0000313" key="5">
    <source>
        <dbReference type="Proteomes" id="UP000215999"/>
    </source>
</evidence>
<protein>
    <recommendedName>
        <fullName evidence="3">Toxin</fullName>
    </recommendedName>
</protein>
<accession>A0ABX4FTJ6</accession>
<dbReference type="InterPro" id="IPR028344">
    <property type="entry name" value="ParE1/4"/>
</dbReference>
<comment type="similarity">
    <text evidence="1 3">Belongs to the RelE toxin family.</text>
</comment>
<dbReference type="PANTHER" id="PTHR33755">
    <property type="entry name" value="TOXIN PARE1-RELATED"/>
    <property type="match status" value="1"/>
</dbReference>
<keyword evidence="2" id="KW-1277">Toxin-antitoxin system</keyword>
<evidence type="ECO:0000313" key="4">
    <source>
        <dbReference type="EMBL" id="OZS42179.1"/>
    </source>
</evidence>
<name>A0ABX4FTJ6_9GAMM</name>
<dbReference type="InterPro" id="IPR035093">
    <property type="entry name" value="RelE/ParE_toxin_dom_sf"/>
</dbReference>
<keyword evidence="5" id="KW-1185">Reference proteome</keyword>
<dbReference type="Gene3D" id="3.30.2310.20">
    <property type="entry name" value="RelE-like"/>
    <property type="match status" value="1"/>
</dbReference>